<proteinExistence type="predicted"/>
<name>A0ABQ0NXW2_9PROT</name>
<keyword evidence="1" id="KW-0812">Transmembrane</keyword>
<accession>A0ABQ0NXW2</accession>
<keyword evidence="1" id="KW-0472">Membrane</keyword>
<gene>
    <name evidence="2" type="ORF">AA15669_0798</name>
</gene>
<sequence>MVVMSAAMVMGVVMVVMMGIRAMGVGTGRLLAGHIHALLM</sequence>
<comment type="caution">
    <text evidence="2">The sequence shown here is derived from an EMBL/GenBank/DDBJ whole genome shotgun (WGS) entry which is preliminary data.</text>
</comment>
<dbReference type="EMBL" id="BAQD01000009">
    <property type="protein sequence ID" value="GBQ06129.1"/>
    <property type="molecule type" value="Genomic_DNA"/>
</dbReference>
<organism evidence="2 3">
    <name type="scientific">Saccharibacter floricola DSM 15669</name>
    <dbReference type="NCBI Taxonomy" id="1123227"/>
    <lineage>
        <taxon>Bacteria</taxon>
        <taxon>Pseudomonadati</taxon>
        <taxon>Pseudomonadota</taxon>
        <taxon>Alphaproteobacteria</taxon>
        <taxon>Acetobacterales</taxon>
        <taxon>Acetobacteraceae</taxon>
        <taxon>Saccharibacter</taxon>
    </lineage>
</organism>
<dbReference type="Proteomes" id="UP001062901">
    <property type="component" value="Unassembled WGS sequence"/>
</dbReference>
<feature type="transmembrane region" description="Helical" evidence="1">
    <location>
        <begin position="6"/>
        <end position="32"/>
    </location>
</feature>
<keyword evidence="1" id="KW-1133">Transmembrane helix</keyword>
<protein>
    <submittedName>
        <fullName evidence="2">Uncharacterized protein</fullName>
    </submittedName>
</protein>
<evidence type="ECO:0000256" key="1">
    <source>
        <dbReference type="SAM" id="Phobius"/>
    </source>
</evidence>
<reference evidence="2" key="1">
    <citation type="submission" date="2013-04" db="EMBL/GenBank/DDBJ databases">
        <title>The genome sequencing project of 58 acetic acid bacteria.</title>
        <authorList>
            <person name="Okamoto-Kainuma A."/>
            <person name="Ishikawa M."/>
            <person name="Umino S."/>
            <person name="Koizumi Y."/>
            <person name="Shiwa Y."/>
            <person name="Yoshikawa H."/>
            <person name="Matsutani M."/>
            <person name="Matsushita K."/>
        </authorList>
    </citation>
    <scope>NUCLEOTIDE SEQUENCE</scope>
    <source>
        <strain evidence="2">DSM 15669</strain>
    </source>
</reference>
<evidence type="ECO:0000313" key="3">
    <source>
        <dbReference type="Proteomes" id="UP001062901"/>
    </source>
</evidence>
<keyword evidence="3" id="KW-1185">Reference proteome</keyword>
<evidence type="ECO:0000313" key="2">
    <source>
        <dbReference type="EMBL" id="GBQ06129.1"/>
    </source>
</evidence>